<feature type="signal peptide" evidence="2">
    <location>
        <begin position="1"/>
        <end position="31"/>
    </location>
</feature>
<feature type="region of interest" description="Disordered" evidence="1">
    <location>
        <begin position="228"/>
        <end position="259"/>
    </location>
</feature>
<dbReference type="EMBL" id="CP012333">
    <property type="protein sequence ID" value="AKV04550.1"/>
    <property type="molecule type" value="Genomic_DNA"/>
</dbReference>
<sequence>MTFASKLSFSSSRSRLASILGCLVVASSAVAVSFVSGCDDDPVTVRTRPDGGTQGTDAGSSSLKCGAVVSSVYDSPSFATNAAEELNLRAYAFAMDHKMDQTEGSNTAILTTAELTTAFTAGTPNLRSVSTAAAQAEVDGYLTAYGDAVGRVWTLAQAQADGGAQTGGKFESTFHVSATGLDLREATSRTLLGGAFYNHAVALAAGAMTEATVDRLVASFGATPAFANRTDEDAGADRDGLSASLASQRDDQSQSTGPYRRIRDALLTARAAAAAGDKCRDDLNQALSTFFAEWEKASYASAIYFLNLGSAAATAQPPKGPVALRAFGDAIGLIQSFRGVPQDRRKITDAQIDGLLAKIGADKAVDLLADTSNRTPSFVSAMQDIASLYGFTQSDVETFKKVF</sequence>
<evidence type="ECO:0000256" key="2">
    <source>
        <dbReference type="SAM" id="SignalP"/>
    </source>
</evidence>
<keyword evidence="2" id="KW-0732">Signal</keyword>
<keyword evidence="4" id="KW-1185">Reference proteome</keyword>
<evidence type="ECO:0000313" key="3">
    <source>
        <dbReference type="EMBL" id="AKV04550.1"/>
    </source>
</evidence>
<protein>
    <recommendedName>
        <fullName evidence="5">Lipoprotein</fullName>
    </recommendedName>
</protein>
<dbReference type="RefSeq" id="WP_146655148.1">
    <property type="nucleotide sequence ID" value="NZ_CP012333.1"/>
</dbReference>
<proteinExistence type="predicted"/>
<accession>A0A0K1QGI7</accession>
<evidence type="ECO:0000313" key="4">
    <source>
        <dbReference type="Proteomes" id="UP000064967"/>
    </source>
</evidence>
<dbReference type="KEGG" id="llu:AKJ09_11213"/>
<dbReference type="Proteomes" id="UP000064967">
    <property type="component" value="Chromosome"/>
</dbReference>
<dbReference type="AlphaFoldDB" id="A0A0K1QGI7"/>
<dbReference type="STRING" id="1391654.AKJ09_11213"/>
<feature type="chain" id="PRO_5005467183" description="Lipoprotein" evidence="2">
    <location>
        <begin position="32"/>
        <end position="403"/>
    </location>
</feature>
<reference evidence="3 4" key="1">
    <citation type="submission" date="2015-08" db="EMBL/GenBank/DDBJ databases">
        <authorList>
            <person name="Babu N.S."/>
            <person name="Beckwith C.J."/>
            <person name="Beseler K.G."/>
            <person name="Brison A."/>
            <person name="Carone J.V."/>
            <person name="Caskin T.P."/>
            <person name="Diamond M."/>
            <person name="Durham M.E."/>
            <person name="Foxe J.M."/>
            <person name="Go M."/>
            <person name="Henderson B.A."/>
            <person name="Jones I.B."/>
            <person name="McGettigan J.A."/>
            <person name="Micheletti S.J."/>
            <person name="Nasrallah M.E."/>
            <person name="Ortiz D."/>
            <person name="Piller C.R."/>
            <person name="Privatt S.R."/>
            <person name="Schneider S.L."/>
            <person name="Sharp S."/>
            <person name="Smith T.C."/>
            <person name="Stanton J.D."/>
            <person name="Ullery H.E."/>
            <person name="Wilson R.J."/>
            <person name="Serrano M.G."/>
            <person name="Buck G."/>
            <person name="Lee V."/>
            <person name="Wang Y."/>
            <person name="Carvalho R."/>
            <person name="Voegtly L."/>
            <person name="Shi R."/>
            <person name="Duckworth R."/>
            <person name="Johnson A."/>
            <person name="Loviza R."/>
            <person name="Walstead R."/>
            <person name="Shah Z."/>
            <person name="Kiflezghi M."/>
            <person name="Wade K."/>
            <person name="Ball S.L."/>
            <person name="Bradley K.W."/>
            <person name="Asai D.J."/>
            <person name="Bowman C.A."/>
            <person name="Russell D.A."/>
            <person name="Pope W.H."/>
            <person name="Jacobs-Sera D."/>
            <person name="Hendrix R.W."/>
            <person name="Hatfull G.F."/>
        </authorList>
    </citation>
    <scope>NUCLEOTIDE SEQUENCE [LARGE SCALE GENOMIC DNA]</scope>
    <source>
        <strain evidence="3 4">DSM 27648</strain>
    </source>
</reference>
<name>A0A0K1QGI7_9BACT</name>
<evidence type="ECO:0000256" key="1">
    <source>
        <dbReference type="SAM" id="MobiDB-lite"/>
    </source>
</evidence>
<evidence type="ECO:0008006" key="5">
    <source>
        <dbReference type="Google" id="ProtNLM"/>
    </source>
</evidence>
<organism evidence="3 4">
    <name type="scientific">Labilithrix luteola</name>
    <dbReference type="NCBI Taxonomy" id="1391654"/>
    <lineage>
        <taxon>Bacteria</taxon>
        <taxon>Pseudomonadati</taxon>
        <taxon>Myxococcota</taxon>
        <taxon>Polyangia</taxon>
        <taxon>Polyangiales</taxon>
        <taxon>Labilitrichaceae</taxon>
        <taxon>Labilithrix</taxon>
    </lineage>
</organism>
<feature type="compositionally biased region" description="Basic and acidic residues" evidence="1">
    <location>
        <begin position="229"/>
        <end position="240"/>
    </location>
</feature>
<gene>
    <name evidence="3" type="ORF">AKJ09_11213</name>
</gene>
<dbReference type="OrthoDB" id="5498726at2"/>